<dbReference type="GO" id="GO:0005737">
    <property type="term" value="C:cytoplasm"/>
    <property type="evidence" value="ECO:0007669"/>
    <property type="project" value="TreeGrafter"/>
</dbReference>
<evidence type="ECO:0000256" key="4">
    <source>
        <dbReference type="ARBA" id="ARBA00022898"/>
    </source>
</evidence>
<dbReference type="InterPro" id="IPR015424">
    <property type="entry name" value="PyrdxlP-dep_Trfase"/>
</dbReference>
<evidence type="ECO:0000256" key="6">
    <source>
        <dbReference type="PIRSR" id="PIRSR602129-50"/>
    </source>
</evidence>
<comment type="cofactor">
    <cofactor evidence="1 6 7">
        <name>pyridoxal 5'-phosphate</name>
        <dbReference type="ChEBI" id="CHEBI:597326"/>
    </cofactor>
</comment>
<keyword evidence="4 6" id="KW-0663">Pyridoxal phosphate</keyword>
<comment type="similarity">
    <text evidence="2 7">Belongs to the group II decarboxylase family.</text>
</comment>
<dbReference type="GO" id="GO:0006520">
    <property type="term" value="P:amino acid metabolic process"/>
    <property type="evidence" value="ECO:0007669"/>
    <property type="project" value="InterPro"/>
</dbReference>
<dbReference type="GO" id="GO:0030170">
    <property type="term" value="F:pyridoxal phosphate binding"/>
    <property type="evidence" value="ECO:0007669"/>
    <property type="project" value="InterPro"/>
</dbReference>
<sequence length="509" mass="57023">MENISYANLTAEQTLNAADQSPQFLDIFHQHTAESYSLAIDQAKEMVLKFLENQQKPFSGITPLQLGEQFNKIEFDVPLASYDELFKEVQGLYVDHATAFHLPNYIAHLNCPVVIPALAAEVLISAINSSQDTWDQSAGGTLIERRLIHWTAHQIGFGDRADGVFTGGGSQSNLMGLLLARDCFALNRLNHNIKVDGNPPEASRFRVFVSDKSHFSNQKNASLLGLGEQGVMQVETDSRFKMKSDALEEAILNELELGNIPFAIVATAGTTDFGNVDPLEAISALAAKYKLWMHVDAAYGCGLLLTDQHKYLLKGIEKADSVTIDYHKSFFQPISSSAFIVRDKNSLEIIRHHADYLNPKEQDYEEYPAQINKSITQSTRRFDALKLWFTLRLLGREKLGEYMDAIISTAKEAADLINRDPELELLSESDISVLVFRYRSLKLKHVDLCALNQYIKKKMFHTGEVLVASTKVNGSFYLKFTIFNPITTVNDIKNILGIIKTYGAAYPEQ</sequence>
<keyword evidence="3" id="KW-0210">Decarboxylase</keyword>
<evidence type="ECO:0000256" key="3">
    <source>
        <dbReference type="ARBA" id="ARBA00022793"/>
    </source>
</evidence>
<dbReference type="SUPFAM" id="SSF53383">
    <property type="entry name" value="PLP-dependent transferases"/>
    <property type="match status" value="1"/>
</dbReference>
<accession>A0A1H3XLS1</accession>
<evidence type="ECO:0000256" key="1">
    <source>
        <dbReference type="ARBA" id="ARBA00001933"/>
    </source>
</evidence>
<dbReference type="RefSeq" id="WP_090555075.1">
    <property type="nucleotide sequence ID" value="NZ_FNRA01000001.1"/>
</dbReference>
<reference evidence="8 9" key="1">
    <citation type="submission" date="2016-10" db="EMBL/GenBank/DDBJ databases">
        <authorList>
            <person name="de Groot N.N."/>
        </authorList>
    </citation>
    <scope>NUCLEOTIDE SEQUENCE [LARGE SCALE GENOMIC DNA]</scope>
    <source>
        <strain evidence="8 9">DSM 19033</strain>
    </source>
</reference>
<dbReference type="Proteomes" id="UP000198850">
    <property type="component" value="Unassembled WGS sequence"/>
</dbReference>
<evidence type="ECO:0000256" key="7">
    <source>
        <dbReference type="RuleBase" id="RU000382"/>
    </source>
</evidence>
<dbReference type="Gene3D" id="3.90.1150.10">
    <property type="entry name" value="Aspartate Aminotransferase, domain 1"/>
    <property type="match status" value="1"/>
</dbReference>
<feature type="modified residue" description="N6-(pyridoxal phosphate)lysine" evidence="6">
    <location>
        <position position="328"/>
    </location>
</feature>
<dbReference type="Gene3D" id="1.20.1650.10">
    <property type="entry name" value="PLP-dependent transferases"/>
    <property type="match status" value="1"/>
</dbReference>
<dbReference type="Gene3D" id="3.40.640.10">
    <property type="entry name" value="Type I PLP-dependent aspartate aminotransferase-like (Major domain)"/>
    <property type="match status" value="1"/>
</dbReference>
<dbReference type="PANTHER" id="PTHR45677">
    <property type="entry name" value="GLUTAMATE DECARBOXYLASE-RELATED"/>
    <property type="match status" value="1"/>
</dbReference>
<dbReference type="InterPro" id="IPR010977">
    <property type="entry name" value="Aromatic_deC"/>
</dbReference>
<dbReference type="PANTHER" id="PTHR45677:SF8">
    <property type="entry name" value="CYSTEINE SULFINIC ACID DECARBOXYLASE"/>
    <property type="match status" value="1"/>
</dbReference>
<dbReference type="PRINTS" id="PR00800">
    <property type="entry name" value="YHDCRBOXLASE"/>
</dbReference>
<dbReference type="GO" id="GO:0019752">
    <property type="term" value="P:carboxylic acid metabolic process"/>
    <property type="evidence" value="ECO:0007669"/>
    <property type="project" value="InterPro"/>
</dbReference>
<name>A0A1H3XLS1_9SPHI</name>
<evidence type="ECO:0000313" key="8">
    <source>
        <dbReference type="EMBL" id="SEA00283.1"/>
    </source>
</evidence>
<evidence type="ECO:0000256" key="2">
    <source>
        <dbReference type="ARBA" id="ARBA00009533"/>
    </source>
</evidence>
<gene>
    <name evidence="8" type="ORF">SAMN05443550_101659</name>
</gene>
<dbReference type="InterPro" id="IPR015422">
    <property type="entry name" value="PyrdxlP-dep_Trfase_small"/>
</dbReference>
<protein>
    <submittedName>
        <fullName evidence="8">L-2,4-diaminobutyrate decarboxylase</fullName>
    </submittedName>
</protein>
<keyword evidence="9" id="KW-1185">Reference proteome</keyword>
<dbReference type="GO" id="GO:0016831">
    <property type="term" value="F:carboxy-lyase activity"/>
    <property type="evidence" value="ECO:0007669"/>
    <property type="project" value="UniProtKB-KW"/>
</dbReference>
<dbReference type="CDD" id="cd06450">
    <property type="entry name" value="DOPA_deC_like"/>
    <property type="match status" value="1"/>
</dbReference>
<dbReference type="Pfam" id="PF00282">
    <property type="entry name" value="Pyridoxal_deC"/>
    <property type="match status" value="1"/>
</dbReference>
<dbReference type="AlphaFoldDB" id="A0A1H3XLS1"/>
<organism evidence="8 9">
    <name type="scientific">Pedobacter hartonius</name>
    <dbReference type="NCBI Taxonomy" id="425514"/>
    <lineage>
        <taxon>Bacteria</taxon>
        <taxon>Pseudomonadati</taxon>
        <taxon>Bacteroidota</taxon>
        <taxon>Sphingobacteriia</taxon>
        <taxon>Sphingobacteriales</taxon>
        <taxon>Sphingobacteriaceae</taxon>
        <taxon>Pedobacter</taxon>
    </lineage>
</organism>
<keyword evidence="5 7" id="KW-0456">Lyase</keyword>
<dbReference type="OrthoDB" id="9803665at2"/>
<dbReference type="InterPro" id="IPR002129">
    <property type="entry name" value="PyrdxlP-dep_de-COase"/>
</dbReference>
<dbReference type="STRING" id="425514.SAMN05443550_101659"/>
<evidence type="ECO:0000313" key="9">
    <source>
        <dbReference type="Proteomes" id="UP000198850"/>
    </source>
</evidence>
<evidence type="ECO:0000256" key="5">
    <source>
        <dbReference type="ARBA" id="ARBA00023239"/>
    </source>
</evidence>
<dbReference type="EMBL" id="FNRA01000001">
    <property type="protein sequence ID" value="SEA00283.1"/>
    <property type="molecule type" value="Genomic_DNA"/>
</dbReference>
<proteinExistence type="inferred from homology"/>
<dbReference type="InterPro" id="IPR015421">
    <property type="entry name" value="PyrdxlP-dep_Trfase_major"/>
</dbReference>